<protein>
    <recommendedName>
        <fullName evidence="4">Aminoglycoside phosphotransferase domain-containing protein</fullName>
    </recommendedName>
</protein>
<feature type="domain" description="Aminoglycoside phosphotransferase" evidence="4">
    <location>
        <begin position="166"/>
        <end position="324"/>
    </location>
</feature>
<gene>
    <name evidence="5" type="ORF">PPROV_001043900</name>
</gene>
<dbReference type="PANTHER" id="PTHR21064:SF6">
    <property type="entry name" value="AMINOGLYCOSIDE PHOSPHOTRANSFERASE DOMAIN-CONTAINING PROTEIN"/>
    <property type="match status" value="1"/>
</dbReference>
<dbReference type="OrthoDB" id="206737at2759"/>
<evidence type="ECO:0000256" key="2">
    <source>
        <dbReference type="SAM" id="MobiDB-lite"/>
    </source>
</evidence>
<dbReference type="InterPro" id="IPR011009">
    <property type="entry name" value="Kinase-like_dom_sf"/>
</dbReference>
<dbReference type="GO" id="GO:0004413">
    <property type="term" value="F:homoserine kinase activity"/>
    <property type="evidence" value="ECO:0007669"/>
    <property type="project" value="TreeGrafter"/>
</dbReference>
<dbReference type="PANTHER" id="PTHR21064">
    <property type="entry name" value="AMINOGLYCOSIDE PHOSPHOTRANSFERASE DOMAIN-CONTAINING PROTEIN-RELATED"/>
    <property type="match status" value="1"/>
</dbReference>
<keyword evidence="3" id="KW-0812">Transmembrane</keyword>
<keyword evidence="6" id="KW-1185">Reference proteome</keyword>
<comment type="similarity">
    <text evidence="1">Belongs to the pseudomonas-type ThrB family.</text>
</comment>
<dbReference type="InterPro" id="IPR050249">
    <property type="entry name" value="Pseudomonas-type_ThrB"/>
</dbReference>
<dbReference type="SUPFAM" id="SSF56112">
    <property type="entry name" value="Protein kinase-like (PK-like)"/>
    <property type="match status" value="1"/>
</dbReference>
<feature type="region of interest" description="Disordered" evidence="2">
    <location>
        <begin position="63"/>
        <end position="117"/>
    </location>
</feature>
<reference evidence="5" key="1">
    <citation type="submission" date="2020-10" db="EMBL/GenBank/DDBJ databases">
        <title>Unveiling of a novel bifunctional photoreceptor, Dualchrome1, isolated from a cosmopolitan green alga.</title>
        <authorList>
            <person name="Suzuki S."/>
            <person name="Kawachi M."/>
        </authorList>
    </citation>
    <scope>NUCLEOTIDE SEQUENCE</scope>
    <source>
        <strain evidence="5">NIES 2893</strain>
    </source>
</reference>
<feature type="region of interest" description="Disordered" evidence="2">
    <location>
        <begin position="458"/>
        <end position="482"/>
    </location>
</feature>
<dbReference type="Pfam" id="PF01636">
    <property type="entry name" value="APH"/>
    <property type="match status" value="1"/>
</dbReference>
<evidence type="ECO:0000313" key="6">
    <source>
        <dbReference type="Proteomes" id="UP000660262"/>
    </source>
</evidence>
<feature type="compositionally biased region" description="Low complexity" evidence="2">
    <location>
        <begin position="97"/>
        <end position="117"/>
    </location>
</feature>
<organism evidence="5 6">
    <name type="scientific">Pycnococcus provasolii</name>
    <dbReference type="NCBI Taxonomy" id="41880"/>
    <lineage>
        <taxon>Eukaryota</taxon>
        <taxon>Viridiplantae</taxon>
        <taxon>Chlorophyta</taxon>
        <taxon>Pseudoscourfieldiophyceae</taxon>
        <taxon>Pseudoscourfieldiales</taxon>
        <taxon>Pycnococcaceae</taxon>
        <taxon>Pycnococcus</taxon>
    </lineage>
</organism>
<dbReference type="AlphaFoldDB" id="A0A830I1S8"/>
<evidence type="ECO:0000256" key="3">
    <source>
        <dbReference type="SAM" id="Phobius"/>
    </source>
</evidence>
<name>A0A830I1S8_9CHLO</name>
<comment type="caution">
    <text evidence="5">The sequence shown here is derived from an EMBL/GenBank/DDBJ whole genome shotgun (WGS) entry which is preliminary data.</text>
</comment>
<feature type="compositionally biased region" description="Basic and acidic residues" evidence="2">
    <location>
        <begin position="8"/>
        <end position="17"/>
    </location>
</feature>
<keyword evidence="3" id="KW-1133">Transmembrane helix</keyword>
<evidence type="ECO:0000256" key="1">
    <source>
        <dbReference type="ARBA" id="ARBA00038240"/>
    </source>
</evidence>
<dbReference type="EMBL" id="BNJQ01000036">
    <property type="protein sequence ID" value="GHP11711.1"/>
    <property type="molecule type" value="Genomic_DNA"/>
</dbReference>
<evidence type="ECO:0000259" key="4">
    <source>
        <dbReference type="Pfam" id="PF01636"/>
    </source>
</evidence>
<accession>A0A830I1S8</accession>
<dbReference type="GO" id="GO:0009088">
    <property type="term" value="P:threonine biosynthetic process"/>
    <property type="evidence" value="ECO:0007669"/>
    <property type="project" value="TreeGrafter"/>
</dbReference>
<feature type="transmembrane region" description="Helical" evidence="3">
    <location>
        <begin position="438"/>
        <end position="457"/>
    </location>
</feature>
<evidence type="ECO:0000313" key="5">
    <source>
        <dbReference type="EMBL" id="GHP11711.1"/>
    </source>
</evidence>
<dbReference type="Proteomes" id="UP000660262">
    <property type="component" value="Unassembled WGS sequence"/>
</dbReference>
<proteinExistence type="inferred from homology"/>
<feature type="region of interest" description="Disordered" evidence="2">
    <location>
        <begin position="1"/>
        <end position="21"/>
    </location>
</feature>
<dbReference type="Gene3D" id="3.90.1200.10">
    <property type="match status" value="1"/>
</dbReference>
<dbReference type="InterPro" id="IPR002575">
    <property type="entry name" value="Aminoglycoside_PTrfase"/>
</dbReference>
<keyword evidence="3" id="KW-0472">Membrane</keyword>
<sequence>MVNGFDTEEARAPHDEVGANGGVGGVVDQYELVVVHRAGAAHANACRRALKLDEGNEAILGRGYAAHGGNPPGNRATTSADRAHGGYSGTNYVVTTAPAPSDSSPSDSNLSSSPSPSPSSSSLFFLKVANNQAPAELQYQVAAILHLARHGINTNADALIEENKVKATDVCRQAAAALAEVHELPPLAVGANMRSFLTGGCCNVADVASGRTARKFLNAGERNRKIKNHPYLRFFAAKVKELQLALRDAKTAELPQGLLHGDPFLDNVLFDEKTKKIVAWVDWEDACIGYKLWDVACGLIGCCYDTGKKEINKQSVDAFLRGYQIVRPLTRDETHLLGPFLRGALLCNATWRFEAFNILYTGTSATDSYVELMDRYKLLEKGGTDSWIERRAKAMRPGWASWRSPSAVKAAPPVPLYDDDEVASPTRRLKFKQESKQGGSFLSTLVLAAAAAGGVAFHKRDKLRRAPPPPPPKPWYQLFGGK</sequence>